<organism evidence="1 2">
    <name type="scientific">Phytophthora nicotianae CJ01A1</name>
    <dbReference type="NCBI Taxonomy" id="1317063"/>
    <lineage>
        <taxon>Eukaryota</taxon>
        <taxon>Sar</taxon>
        <taxon>Stramenopiles</taxon>
        <taxon>Oomycota</taxon>
        <taxon>Peronosporomycetes</taxon>
        <taxon>Peronosporales</taxon>
        <taxon>Peronosporaceae</taxon>
        <taxon>Phytophthora</taxon>
    </lineage>
</organism>
<protein>
    <submittedName>
        <fullName evidence="1">Uncharacterized protein</fullName>
    </submittedName>
</protein>
<dbReference type="Proteomes" id="UP000018958">
    <property type="component" value="Unassembled WGS sequence"/>
</dbReference>
<evidence type="ECO:0000313" key="2">
    <source>
        <dbReference type="Proteomes" id="UP000018958"/>
    </source>
</evidence>
<name>W2VR75_PHYNI</name>
<dbReference type="AlphaFoldDB" id="W2VR75"/>
<accession>W2VR75</accession>
<sequence>MKRWMILNSGRLSVGKIRALKKSEFSSPNVHPPEVDDGFAYIDGHKFECLHAVDSGKFHSVFVLKDEGDNDLASFVTFDNAGRIHCEVEPLKEIVGVKIPYSGGGTCFGEGLRVANEVLSRNNFEQF</sequence>
<comment type="caution">
    <text evidence="1">The sequence shown here is derived from an EMBL/GenBank/DDBJ whole genome shotgun (WGS) entry which is preliminary data.</text>
</comment>
<gene>
    <name evidence="1" type="ORF">F441_21773</name>
</gene>
<dbReference type="EMBL" id="ANIX01004335">
    <property type="protein sequence ID" value="ETP00867.1"/>
    <property type="molecule type" value="Genomic_DNA"/>
</dbReference>
<reference evidence="1 2" key="1">
    <citation type="submission" date="2013-11" db="EMBL/GenBank/DDBJ databases">
        <title>The Genome Sequence of Phytophthora parasitica CJ01A1.</title>
        <authorList>
            <consortium name="The Broad Institute Genomics Platform"/>
            <person name="Russ C."/>
            <person name="Tyler B."/>
            <person name="Panabieres F."/>
            <person name="Shan W."/>
            <person name="Tripathy S."/>
            <person name="Grunwald N."/>
            <person name="Machado M."/>
            <person name="Johnson C.S."/>
            <person name="Walker B."/>
            <person name="Young S.K."/>
            <person name="Zeng Q."/>
            <person name="Gargeya S."/>
            <person name="Fitzgerald M."/>
            <person name="Haas B."/>
            <person name="Abouelleil A."/>
            <person name="Allen A.W."/>
            <person name="Alvarado L."/>
            <person name="Arachchi H.M."/>
            <person name="Berlin A.M."/>
            <person name="Chapman S.B."/>
            <person name="Gainer-Dewar J."/>
            <person name="Goldberg J."/>
            <person name="Griggs A."/>
            <person name="Gujja S."/>
            <person name="Hansen M."/>
            <person name="Howarth C."/>
            <person name="Imamovic A."/>
            <person name="Ireland A."/>
            <person name="Larimer J."/>
            <person name="McCowan C."/>
            <person name="Murphy C."/>
            <person name="Pearson M."/>
            <person name="Poon T.W."/>
            <person name="Priest M."/>
            <person name="Roberts A."/>
            <person name="Saif S."/>
            <person name="Shea T."/>
            <person name="Sisk P."/>
            <person name="Sykes S."/>
            <person name="Wortman J."/>
            <person name="Nusbaum C."/>
            <person name="Birren B."/>
        </authorList>
    </citation>
    <scope>NUCLEOTIDE SEQUENCE [LARGE SCALE GENOMIC DNA]</scope>
    <source>
        <strain evidence="1 2">CJ01A1</strain>
    </source>
</reference>
<proteinExistence type="predicted"/>
<evidence type="ECO:0000313" key="1">
    <source>
        <dbReference type="EMBL" id="ETP00867.1"/>
    </source>
</evidence>